<keyword evidence="3" id="KW-1185">Reference proteome</keyword>
<gene>
    <name evidence="2" type="ORF">H0S73_11030</name>
</gene>
<dbReference type="Proteomes" id="UP000572984">
    <property type="component" value="Unassembled WGS sequence"/>
</dbReference>
<organism evidence="2 3">
    <name type="scientific">Microvirga mediterraneensis</name>
    <dbReference type="NCBI Taxonomy" id="2754695"/>
    <lineage>
        <taxon>Bacteria</taxon>
        <taxon>Pseudomonadati</taxon>
        <taxon>Pseudomonadota</taxon>
        <taxon>Alphaproteobacteria</taxon>
        <taxon>Hyphomicrobiales</taxon>
        <taxon>Methylobacteriaceae</taxon>
        <taxon>Microvirga</taxon>
    </lineage>
</organism>
<dbReference type="RefSeq" id="WP_181052197.1">
    <property type="nucleotide sequence ID" value="NZ_JACDXJ010000001.1"/>
</dbReference>
<dbReference type="AlphaFoldDB" id="A0A838BMH6"/>
<dbReference type="EMBL" id="JACDXJ010000001">
    <property type="protein sequence ID" value="MBA1156658.1"/>
    <property type="molecule type" value="Genomic_DNA"/>
</dbReference>
<evidence type="ECO:0000256" key="1">
    <source>
        <dbReference type="SAM" id="MobiDB-lite"/>
    </source>
</evidence>
<evidence type="ECO:0000313" key="2">
    <source>
        <dbReference type="EMBL" id="MBA1156658.1"/>
    </source>
</evidence>
<sequence>MNQVMSYCTARLFSRALVPLAPLRAREIEPGNDNNPPVPLPSLWR</sequence>
<feature type="compositionally biased region" description="Pro residues" evidence="1">
    <location>
        <begin position="36"/>
        <end position="45"/>
    </location>
</feature>
<evidence type="ECO:0000313" key="3">
    <source>
        <dbReference type="Proteomes" id="UP000572984"/>
    </source>
</evidence>
<protein>
    <submittedName>
        <fullName evidence="2">Uncharacterized protein</fullName>
    </submittedName>
</protein>
<comment type="caution">
    <text evidence="2">The sequence shown here is derived from an EMBL/GenBank/DDBJ whole genome shotgun (WGS) entry which is preliminary data.</text>
</comment>
<accession>A0A838BMH6</accession>
<reference evidence="2 3" key="1">
    <citation type="submission" date="2020-07" db="EMBL/GenBank/DDBJ databases">
        <title>Draft genome and description of Microvirga mediterraneensis Marseille-Q2068 sp. nov.</title>
        <authorList>
            <person name="Boxberger M."/>
        </authorList>
    </citation>
    <scope>NUCLEOTIDE SEQUENCE [LARGE SCALE GENOMIC DNA]</scope>
    <source>
        <strain evidence="2 3">Marseille-Q2068</strain>
    </source>
</reference>
<feature type="region of interest" description="Disordered" evidence="1">
    <location>
        <begin position="25"/>
        <end position="45"/>
    </location>
</feature>
<proteinExistence type="predicted"/>
<name>A0A838BMH6_9HYPH</name>